<keyword evidence="4 6" id="KW-1133">Transmembrane helix</keyword>
<dbReference type="Proteomes" id="UP000000254">
    <property type="component" value="Chromosome"/>
</dbReference>
<feature type="transmembrane region" description="Helical" evidence="6">
    <location>
        <begin position="257"/>
        <end position="275"/>
    </location>
</feature>
<dbReference type="PANTHER" id="PTHR30250">
    <property type="entry name" value="PST FAMILY PREDICTED COLANIC ACID TRANSPORTER"/>
    <property type="match status" value="1"/>
</dbReference>
<dbReference type="AlphaFoldDB" id="A3DPR5"/>
<dbReference type="HOGENOM" id="CLU_631094_0_0_2"/>
<name>A3DPR5_STAMF</name>
<reference evidence="7 8" key="2">
    <citation type="journal article" date="2009" name="Stand. Genomic Sci.">
        <title>Complete genome sequence of Staphylothermus marinus Stetter and Fiala 1986 type strain F1.</title>
        <authorList>
            <person name="Anderson I.J."/>
            <person name="Sun H."/>
            <person name="Lapidus A."/>
            <person name="Copeland A."/>
            <person name="Glavina Del Rio T."/>
            <person name="Tice H."/>
            <person name="Dalin E."/>
            <person name="Lucas S."/>
            <person name="Barry K."/>
            <person name="Land M."/>
            <person name="Richardson P."/>
            <person name="Huber H."/>
            <person name="Kyrpides N.C."/>
        </authorList>
    </citation>
    <scope>NUCLEOTIDE SEQUENCE [LARGE SCALE GENOMIC DNA]</scope>
    <source>
        <strain evidence="8">ATCC 43588 / DSM 3639 / JCM 9404 / F1</strain>
    </source>
</reference>
<evidence type="ECO:0000256" key="3">
    <source>
        <dbReference type="ARBA" id="ARBA00022692"/>
    </source>
</evidence>
<feature type="transmembrane region" description="Helical" evidence="6">
    <location>
        <begin position="188"/>
        <end position="213"/>
    </location>
</feature>
<dbReference type="EMBL" id="CP000575">
    <property type="protein sequence ID" value="ABN70625.1"/>
    <property type="molecule type" value="Genomic_DNA"/>
</dbReference>
<evidence type="ECO:0000256" key="5">
    <source>
        <dbReference type="ARBA" id="ARBA00023136"/>
    </source>
</evidence>
<protein>
    <submittedName>
        <fullName evidence="7">Polysaccharide biosynthesis protein</fullName>
    </submittedName>
</protein>
<dbReference type="GO" id="GO:0005886">
    <property type="term" value="C:plasma membrane"/>
    <property type="evidence" value="ECO:0007669"/>
    <property type="project" value="UniProtKB-SubCell"/>
</dbReference>
<evidence type="ECO:0000313" key="7">
    <source>
        <dbReference type="EMBL" id="ABN70625.1"/>
    </source>
</evidence>
<comment type="subcellular location">
    <subcellularLocation>
        <location evidence="1">Cell membrane</location>
        <topology evidence="1">Multi-pass membrane protein</topology>
    </subcellularLocation>
</comment>
<proteinExistence type="predicted"/>
<feature type="transmembrane region" description="Helical" evidence="6">
    <location>
        <begin position="86"/>
        <end position="113"/>
    </location>
</feature>
<feature type="transmembrane region" description="Helical" evidence="6">
    <location>
        <begin position="24"/>
        <end position="43"/>
    </location>
</feature>
<feature type="transmembrane region" description="Helical" evidence="6">
    <location>
        <begin position="287"/>
        <end position="311"/>
    </location>
</feature>
<dbReference type="KEGG" id="smr:Smar_1539"/>
<evidence type="ECO:0000313" key="8">
    <source>
        <dbReference type="Proteomes" id="UP000000254"/>
    </source>
</evidence>
<sequence length="434" mass="46495">MGLVFWLVITYMSGVGSIGEASAIVSAATIALTLVSGGLNIAVVRQVAAEGAEAIGASLLVSLILAFVAMILTVPLTYLLGTNHVLVYLASLYAGLNILLITFLSILLGLTLFKQYFETISIGALAKLTVGALLALLEVGVLAPLAGFMAYVVAGLIVAVLLVMIYHRHKISLKTRSEQIKDLVKLTYSNYPYIIANQLLTVLSVYVFAIIVGEEVQTGILYISLMIMLAILAVPGSIIGAALPIGTRSNTDPFPESFRIGLSLATPIIVLTIPFTKPILQLINPNLVSGASALEVLLLSIAPLTALTTIINKLNKEGKTRNIAVIGSIRLITLLILLYFLARSMGVYGAAISFLLSNTVALMIALREEVRILKTLIILWILHILTAILMITSIPGIIVAVLMTTISIITLQYTKTYTLKDLKNTISIVRKTLL</sequence>
<gene>
    <name evidence="7" type="ordered locus">Smar_1539</name>
</gene>
<feature type="transmembrane region" description="Helical" evidence="6">
    <location>
        <begin position="219"/>
        <end position="245"/>
    </location>
</feature>
<keyword evidence="8" id="KW-1185">Reference proteome</keyword>
<keyword evidence="5 6" id="KW-0472">Membrane</keyword>
<feature type="transmembrane region" description="Helical" evidence="6">
    <location>
        <begin position="347"/>
        <end position="366"/>
    </location>
</feature>
<dbReference type="eggNOG" id="arCOG02214">
    <property type="taxonomic scope" value="Archaea"/>
</dbReference>
<evidence type="ECO:0000256" key="1">
    <source>
        <dbReference type="ARBA" id="ARBA00004651"/>
    </source>
</evidence>
<dbReference type="InterPro" id="IPR050833">
    <property type="entry name" value="Poly_Biosynth_Transport"/>
</dbReference>
<organism evidence="7 8">
    <name type="scientific">Staphylothermus marinus (strain ATCC 43588 / DSM 3639 / JCM 9404 / F1)</name>
    <dbReference type="NCBI Taxonomy" id="399550"/>
    <lineage>
        <taxon>Archaea</taxon>
        <taxon>Thermoproteota</taxon>
        <taxon>Thermoprotei</taxon>
        <taxon>Desulfurococcales</taxon>
        <taxon>Desulfurococcaceae</taxon>
        <taxon>Staphylothermus</taxon>
    </lineage>
</organism>
<keyword evidence="2" id="KW-1003">Cell membrane</keyword>
<reference evidence="8" key="1">
    <citation type="journal article" date="2009" name="BMC Genomics">
        <title>The complete genome sequence of Staphylothermus marinus reveals differences in sulfur metabolism among heterotrophic Crenarchaeota.</title>
        <authorList>
            <person name="Anderson I.J."/>
            <person name="Dharmarajan L."/>
            <person name="Rodriguez J."/>
            <person name="Hooper S."/>
            <person name="Porat I."/>
            <person name="Ulrich L.E."/>
            <person name="Elkins J.G."/>
            <person name="Mavromatis K."/>
            <person name="Sun H."/>
            <person name="Land M."/>
            <person name="Lapidus A."/>
            <person name="Lucas S."/>
            <person name="Barry K."/>
            <person name="Huber H."/>
            <person name="Zhulin I.B."/>
            <person name="Whitman W.B."/>
            <person name="Mukhopadhyay B."/>
            <person name="Woese C."/>
            <person name="Bristow J."/>
            <person name="Kyrpides N."/>
        </authorList>
    </citation>
    <scope>NUCLEOTIDE SEQUENCE [LARGE SCALE GENOMIC DNA]</scope>
    <source>
        <strain evidence="8">ATCC 43588 / DSM 3639 / JCM 9404 / F1</strain>
    </source>
</reference>
<dbReference type="PANTHER" id="PTHR30250:SF11">
    <property type="entry name" value="O-ANTIGEN TRANSPORTER-RELATED"/>
    <property type="match status" value="1"/>
</dbReference>
<evidence type="ECO:0000256" key="6">
    <source>
        <dbReference type="SAM" id="Phobius"/>
    </source>
</evidence>
<keyword evidence="3 6" id="KW-0812">Transmembrane</keyword>
<feature type="transmembrane region" description="Helical" evidence="6">
    <location>
        <begin position="125"/>
        <end position="142"/>
    </location>
</feature>
<evidence type="ECO:0000256" key="4">
    <source>
        <dbReference type="ARBA" id="ARBA00022989"/>
    </source>
</evidence>
<feature type="transmembrane region" description="Helical" evidence="6">
    <location>
        <begin position="148"/>
        <end position="167"/>
    </location>
</feature>
<feature type="transmembrane region" description="Helical" evidence="6">
    <location>
        <begin position="373"/>
        <end position="391"/>
    </location>
</feature>
<evidence type="ECO:0000256" key="2">
    <source>
        <dbReference type="ARBA" id="ARBA00022475"/>
    </source>
</evidence>
<feature type="transmembrane region" description="Helical" evidence="6">
    <location>
        <begin position="323"/>
        <end position="341"/>
    </location>
</feature>
<accession>A3DPR5</accession>
<feature type="transmembrane region" description="Helical" evidence="6">
    <location>
        <begin position="55"/>
        <end position="80"/>
    </location>
</feature>